<evidence type="ECO:0000313" key="2">
    <source>
        <dbReference type="Proteomes" id="UP000289486"/>
    </source>
</evidence>
<dbReference type="Proteomes" id="UP000289486">
    <property type="component" value="Segment"/>
</dbReference>
<proteinExistence type="predicted"/>
<dbReference type="EMBL" id="MK388689">
    <property type="protein sequence ID" value="QAX92310.1"/>
    <property type="molecule type" value="Genomic_DNA"/>
</dbReference>
<accession>A0A411AW65</accession>
<keyword evidence="2" id="KW-1185">Reference proteome</keyword>
<gene>
    <name evidence="1" type="ORF">LIET2_gp058</name>
</gene>
<organism evidence="1 2">
    <name type="scientific">Pantoea phage vB_PagM_LIET2</name>
    <dbReference type="NCBI Taxonomy" id="2508071"/>
    <lineage>
        <taxon>Viruses</taxon>
        <taxon>Duplodnaviria</taxon>
        <taxon>Heunggongvirae</taxon>
        <taxon>Uroviricota</taxon>
        <taxon>Caudoviricetes</taxon>
        <taxon>Lietduovirus</taxon>
        <taxon>Lietduovirus LIET2</taxon>
    </lineage>
</organism>
<reference evidence="1 2" key="1">
    <citation type="submission" date="2019-01" db="EMBL/GenBank/DDBJ databases">
        <title>Complete genome sequence of Pantoea phage vB_PagM_LIET2.</title>
        <authorList>
            <person name="Truncaite L."/>
            <person name="Simoliuniene M."/>
            <person name="Kazlauskas D."/>
            <person name="Meskys R."/>
            <person name="Simoliunas E."/>
        </authorList>
    </citation>
    <scope>NUCLEOTIDE SEQUENCE [LARGE SCALE GENOMIC DNA]</scope>
</reference>
<sequence length="132" mass="14788">MSQDEVNKGWILKQHCPASGPANLAEGQMVEVMFADGSVMKGPRIDFDWSWKPEEEKRISQYRLLSQFATMTADQLMTFIATKKKEIGQMEAEIASGKLGLRTAMGELNRRLSEDCGVTLNEVMKPTGMTTR</sequence>
<protein>
    <submittedName>
        <fullName evidence="1">Uncharacterized protein</fullName>
    </submittedName>
</protein>
<evidence type="ECO:0000313" key="1">
    <source>
        <dbReference type="EMBL" id="QAX92310.1"/>
    </source>
</evidence>
<name>A0A411AW65_9CAUD</name>